<protein>
    <submittedName>
        <fullName evidence="1 3">Uncharacterized protein</fullName>
    </submittedName>
</protein>
<evidence type="ECO:0000313" key="2">
    <source>
        <dbReference type="Proteomes" id="UP000050761"/>
    </source>
</evidence>
<gene>
    <name evidence="1" type="ORF">HPBE_LOCUS8407</name>
</gene>
<dbReference type="EMBL" id="UZAH01026141">
    <property type="protein sequence ID" value="VDO76224.1"/>
    <property type="molecule type" value="Genomic_DNA"/>
</dbReference>
<proteinExistence type="predicted"/>
<evidence type="ECO:0000313" key="3">
    <source>
        <dbReference type="WBParaSite" id="HPBE_0000840601-mRNA-1"/>
    </source>
</evidence>
<reference evidence="3" key="2">
    <citation type="submission" date="2019-09" db="UniProtKB">
        <authorList>
            <consortium name="WormBaseParasite"/>
        </authorList>
    </citation>
    <scope>IDENTIFICATION</scope>
</reference>
<organism evidence="2 3">
    <name type="scientific">Heligmosomoides polygyrus</name>
    <name type="common">Parasitic roundworm</name>
    <dbReference type="NCBI Taxonomy" id="6339"/>
    <lineage>
        <taxon>Eukaryota</taxon>
        <taxon>Metazoa</taxon>
        <taxon>Ecdysozoa</taxon>
        <taxon>Nematoda</taxon>
        <taxon>Chromadorea</taxon>
        <taxon>Rhabditida</taxon>
        <taxon>Rhabditina</taxon>
        <taxon>Rhabditomorpha</taxon>
        <taxon>Strongyloidea</taxon>
        <taxon>Heligmosomidae</taxon>
        <taxon>Heligmosomoides</taxon>
    </lineage>
</organism>
<sequence>MVHEVVVFLVDVVHKGIFPEAGKRAVNVSVGGCSEAPPLELCGLLSLTRKAEPRAKKAVVRSREELGTTETSARQYLRLKMMWSISLWNWPPEDFLVYRKEGGFWNCEFPWMILVNLINSGSLSPCSFHSKPWVPI</sequence>
<name>A0A183FM35_HELPZ</name>
<dbReference type="Proteomes" id="UP000050761">
    <property type="component" value="Unassembled WGS sequence"/>
</dbReference>
<accession>A0A3P7YVL2</accession>
<accession>A0A183FM35</accession>
<dbReference type="AlphaFoldDB" id="A0A183FM35"/>
<reference evidence="1 2" key="1">
    <citation type="submission" date="2018-11" db="EMBL/GenBank/DDBJ databases">
        <authorList>
            <consortium name="Pathogen Informatics"/>
        </authorList>
    </citation>
    <scope>NUCLEOTIDE SEQUENCE [LARGE SCALE GENOMIC DNA]</scope>
</reference>
<evidence type="ECO:0000313" key="1">
    <source>
        <dbReference type="EMBL" id="VDO76224.1"/>
    </source>
</evidence>
<dbReference type="WBParaSite" id="HPBE_0000840601-mRNA-1">
    <property type="protein sequence ID" value="HPBE_0000840601-mRNA-1"/>
    <property type="gene ID" value="HPBE_0000840601"/>
</dbReference>
<keyword evidence="2" id="KW-1185">Reference proteome</keyword>